<dbReference type="eggNOG" id="ENOG5033C80">
    <property type="taxonomic scope" value="Bacteria"/>
</dbReference>
<sequence>MVSKIFLLVLLSVILLGVIFILFAVRILLKKNGKFPHTHIGGNKEMARRGIYCASTVDKMEQKDRRHLLKEIR</sequence>
<keyword evidence="1" id="KW-0812">Transmembrane</keyword>
<accession>A0A1I2C4E1</accession>
<name>A0A1I2C4E1_9BACT</name>
<evidence type="ECO:0000256" key="1">
    <source>
        <dbReference type="SAM" id="Phobius"/>
    </source>
</evidence>
<gene>
    <name evidence="2" type="ORF">SAMN05444380_1153</name>
</gene>
<protein>
    <submittedName>
        <fullName evidence="2">Uncharacterized protein</fullName>
    </submittedName>
</protein>
<keyword evidence="1" id="KW-1133">Transmembrane helix</keyword>
<keyword evidence="1" id="KW-0472">Membrane</keyword>
<dbReference type="InParanoid" id="A0A1I2C4E1"/>
<reference evidence="2 3" key="1">
    <citation type="submission" date="2016-10" db="EMBL/GenBank/DDBJ databases">
        <authorList>
            <person name="de Groot N.N."/>
        </authorList>
    </citation>
    <scope>NUCLEOTIDE SEQUENCE [LARGE SCALE GENOMIC DNA]</scope>
    <source>
        <strain evidence="2 3">DSM 19012</strain>
    </source>
</reference>
<dbReference type="AlphaFoldDB" id="A0A1I2C4E1"/>
<organism evidence="2 3">
    <name type="scientific">Thermophagus xiamenensis</name>
    <dbReference type="NCBI Taxonomy" id="385682"/>
    <lineage>
        <taxon>Bacteria</taxon>
        <taxon>Pseudomonadati</taxon>
        <taxon>Bacteroidota</taxon>
        <taxon>Bacteroidia</taxon>
        <taxon>Marinilabiliales</taxon>
        <taxon>Marinilabiliaceae</taxon>
        <taxon>Thermophagus</taxon>
    </lineage>
</organism>
<keyword evidence="3" id="KW-1185">Reference proteome</keyword>
<dbReference type="EMBL" id="FONA01000015">
    <property type="protein sequence ID" value="SFE63058.1"/>
    <property type="molecule type" value="Genomic_DNA"/>
</dbReference>
<dbReference type="Proteomes" id="UP000181976">
    <property type="component" value="Unassembled WGS sequence"/>
</dbReference>
<evidence type="ECO:0000313" key="2">
    <source>
        <dbReference type="EMBL" id="SFE63058.1"/>
    </source>
</evidence>
<evidence type="ECO:0000313" key="3">
    <source>
        <dbReference type="Proteomes" id="UP000181976"/>
    </source>
</evidence>
<feature type="transmembrane region" description="Helical" evidence="1">
    <location>
        <begin position="6"/>
        <end position="29"/>
    </location>
</feature>
<proteinExistence type="predicted"/>